<feature type="non-terminal residue" evidence="1">
    <location>
        <position position="35"/>
    </location>
</feature>
<accession>A0AAV2ASR4</accession>
<reference evidence="1 2" key="1">
    <citation type="submission" date="2024-04" db="EMBL/GenBank/DDBJ databases">
        <authorList>
            <person name="Rising A."/>
            <person name="Reimegard J."/>
            <person name="Sonavane S."/>
            <person name="Akerstrom W."/>
            <person name="Nylinder S."/>
            <person name="Hedman E."/>
            <person name="Kallberg Y."/>
        </authorList>
    </citation>
    <scope>NUCLEOTIDE SEQUENCE [LARGE SCALE GENOMIC DNA]</scope>
</reference>
<protein>
    <submittedName>
        <fullName evidence="1">Uncharacterized protein</fullName>
    </submittedName>
</protein>
<sequence length="35" mass="4316">MQFRCQPMLPRSMNENVRISTTDCKFFKKNWLYVC</sequence>
<dbReference type="AlphaFoldDB" id="A0AAV2ASR4"/>
<dbReference type="EMBL" id="CAXIEN010000206">
    <property type="protein sequence ID" value="CAL1286596.1"/>
    <property type="molecule type" value="Genomic_DNA"/>
</dbReference>
<keyword evidence="2" id="KW-1185">Reference proteome</keyword>
<name>A0AAV2ASR4_9ARAC</name>
<comment type="caution">
    <text evidence="1">The sequence shown here is derived from an EMBL/GenBank/DDBJ whole genome shotgun (WGS) entry which is preliminary data.</text>
</comment>
<evidence type="ECO:0000313" key="2">
    <source>
        <dbReference type="Proteomes" id="UP001497382"/>
    </source>
</evidence>
<dbReference type="Proteomes" id="UP001497382">
    <property type="component" value="Unassembled WGS sequence"/>
</dbReference>
<evidence type="ECO:0000313" key="1">
    <source>
        <dbReference type="EMBL" id="CAL1286596.1"/>
    </source>
</evidence>
<gene>
    <name evidence="1" type="ORF">LARSCL_LOCUS14340</name>
</gene>
<organism evidence="1 2">
    <name type="scientific">Larinioides sclopetarius</name>
    <dbReference type="NCBI Taxonomy" id="280406"/>
    <lineage>
        <taxon>Eukaryota</taxon>
        <taxon>Metazoa</taxon>
        <taxon>Ecdysozoa</taxon>
        <taxon>Arthropoda</taxon>
        <taxon>Chelicerata</taxon>
        <taxon>Arachnida</taxon>
        <taxon>Araneae</taxon>
        <taxon>Araneomorphae</taxon>
        <taxon>Entelegynae</taxon>
        <taxon>Araneoidea</taxon>
        <taxon>Araneidae</taxon>
        <taxon>Larinioides</taxon>
    </lineage>
</organism>
<proteinExistence type="predicted"/>